<keyword evidence="1" id="KW-1133">Transmembrane helix</keyword>
<proteinExistence type="predicted"/>
<dbReference type="InterPro" id="IPR053065">
    <property type="entry name" value="Archenteron_Induction-Rel"/>
</dbReference>
<name>A0ABR4LZD0_9EURO</name>
<dbReference type="PANTHER" id="PTHR36853">
    <property type="entry name" value="EXPRESSED PROTEIN"/>
    <property type="match status" value="1"/>
</dbReference>
<dbReference type="EMBL" id="JBFXLQ010000007">
    <property type="protein sequence ID" value="KAL2869917.1"/>
    <property type="molecule type" value="Genomic_DNA"/>
</dbReference>
<dbReference type="Proteomes" id="UP001610432">
    <property type="component" value="Unassembled WGS sequence"/>
</dbReference>
<comment type="caution">
    <text evidence="3">The sequence shown here is derived from an EMBL/GenBank/DDBJ whole genome shotgun (WGS) entry which is preliminary data.</text>
</comment>
<evidence type="ECO:0000256" key="1">
    <source>
        <dbReference type="SAM" id="Phobius"/>
    </source>
</evidence>
<evidence type="ECO:0000259" key="2">
    <source>
        <dbReference type="Pfam" id="PF12955"/>
    </source>
</evidence>
<feature type="transmembrane region" description="Helical" evidence="1">
    <location>
        <begin position="402"/>
        <end position="424"/>
    </location>
</feature>
<evidence type="ECO:0000313" key="3">
    <source>
        <dbReference type="EMBL" id="KAL2869917.1"/>
    </source>
</evidence>
<protein>
    <recommendedName>
        <fullName evidence="2">Vacuolar sorting protein Vps3844 C-terminal domain-containing protein</fullName>
    </recommendedName>
</protein>
<gene>
    <name evidence="3" type="ORF">BJX67DRAFT_299178</name>
</gene>
<dbReference type="RefSeq" id="XP_070888896.1">
    <property type="nucleotide sequence ID" value="XM_071026954.1"/>
</dbReference>
<feature type="domain" description="Vacuolar sorting protein Vps3844 C-terminal" evidence="2">
    <location>
        <begin position="331"/>
        <end position="437"/>
    </location>
</feature>
<reference evidence="3 4" key="1">
    <citation type="submission" date="2024-07" db="EMBL/GenBank/DDBJ databases">
        <title>Section-level genome sequencing and comparative genomics of Aspergillus sections Usti and Cavernicolus.</title>
        <authorList>
            <consortium name="Lawrence Berkeley National Laboratory"/>
            <person name="Nybo J.L."/>
            <person name="Vesth T.C."/>
            <person name="Theobald S."/>
            <person name="Frisvad J.C."/>
            <person name="Larsen T.O."/>
            <person name="Kjaerboelling I."/>
            <person name="Rothschild-Mancinelli K."/>
            <person name="Lyhne E.K."/>
            <person name="Kogle M.E."/>
            <person name="Barry K."/>
            <person name="Clum A."/>
            <person name="Na H."/>
            <person name="Ledsgaard L."/>
            <person name="Lin J."/>
            <person name="Lipzen A."/>
            <person name="Kuo A."/>
            <person name="Riley R."/>
            <person name="Mondo S."/>
            <person name="Labutti K."/>
            <person name="Haridas S."/>
            <person name="Pangalinan J."/>
            <person name="Salamov A.A."/>
            <person name="Simmons B.A."/>
            <person name="Magnuson J.K."/>
            <person name="Chen J."/>
            <person name="Drula E."/>
            <person name="Henrissat B."/>
            <person name="Wiebenga A."/>
            <person name="Lubbers R.J."/>
            <person name="Gomes A.C."/>
            <person name="Macurrencykelacurrency M.R."/>
            <person name="Stajich J."/>
            <person name="Grigoriev I.V."/>
            <person name="Mortensen U.H."/>
            <person name="De Vries R.P."/>
            <person name="Baker S.E."/>
            <person name="Andersen M.R."/>
        </authorList>
    </citation>
    <scope>NUCLEOTIDE SEQUENCE [LARGE SCALE GENOMIC DNA]</scope>
    <source>
        <strain evidence="3 4">CBS 449.75</strain>
    </source>
</reference>
<evidence type="ECO:0000313" key="4">
    <source>
        <dbReference type="Proteomes" id="UP001610432"/>
    </source>
</evidence>
<keyword evidence="1" id="KW-0812">Transmembrane</keyword>
<organism evidence="3 4">
    <name type="scientific">Aspergillus lucknowensis</name>
    <dbReference type="NCBI Taxonomy" id="176173"/>
    <lineage>
        <taxon>Eukaryota</taxon>
        <taxon>Fungi</taxon>
        <taxon>Dikarya</taxon>
        <taxon>Ascomycota</taxon>
        <taxon>Pezizomycotina</taxon>
        <taxon>Eurotiomycetes</taxon>
        <taxon>Eurotiomycetidae</taxon>
        <taxon>Eurotiales</taxon>
        <taxon>Aspergillaceae</taxon>
        <taxon>Aspergillus</taxon>
        <taxon>Aspergillus subgen. Nidulantes</taxon>
    </lineage>
</organism>
<dbReference type="GeneID" id="98142026"/>
<keyword evidence="4" id="KW-1185">Reference proteome</keyword>
<accession>A0ABR4LZD0</accession>
<dbReference type="InterPro" id="IPR024382">
    <property type="entry name" value="Vps3844_C"/>
</dbReference>
<sequence>MGCFNIAIAEIVHRLKPSIVIHYTDHCPGMHFFSSFLVPLAAVIVETTAFEASVFTFGPAIEDQGPKPSVISSATLEQLLELRFGSSTTSTLERLDEDSIESLGKLAGPANPLFGSSTEGRDPNTIFIILEGLSDDIDSSIRNGYQSELVTSTFPTTYARDAFFDSLLEAGRDGILGLENKHCTFSGSDAPGLEAHKNAQSCLSNTPGSLMFSGTFHDKLLSLISTGEAWLNEHKKILVLRIVFEPLGKLRSPSAYLDSIHSFFSELHSFSLSGKRITAAVLPSSNVTNKSIHLSRGLEVAKTNTNGNSARNARPVAVEQVQVPLAVAPLCYASNSSCNEATNSCSGHGVCYRKSGSESEAASGDCYACRCHETLVKNEDGTEQRARWGGSACQKRDVSSPFFLISGVTVAIMITISTAVGMMYSVGATELPGVIGAGVGAPRAQK</sequence>
<dbReference type="Pfam" id="PF12955">
    <property type="entry name" value="Vps3844_C"/>
    <property type="match status" value="1"/>
</dbReference>
<keyword evidence="1" id="KW-0472">Membrane</keyword>
<dbReference type="PANTHER" id="PTHR36853:SF1">
    <property type="entry name" value="DUF3844 DOMAIN-CONTAINING PROTEIN"/>
    <property type="match status" value="1"/>
</dbReference>